<dbReference type="OrthoDB" id="4227586at2759"/>
<reference evidence="2" key="2">
    <citation type="journal article" date="2023" name="IMA Fungus">
        <title>Comparative genomic study of the Penicillium genus elucidates a diverse pangenome and 15 lateral gene transfer events.</title>
        <authorList>
            <person name="Petersen C."/>
            <person name="Sorensen T."/>
            <person name="Nielsen M.R."/>
            <person name="Sondergaard T.E."/>
            <person name="Sorensen J.L."/>
            <person name="Fitzpatrick D.A."/>
            <person name="Frisvad J.C."/>
            <person name="Nielsen K.L."/>
        </authorList>
    </citation>
    <scope>NUCLEOTIDE SEQUENCE</scope>
    <source>
        <strain evidence="2">IBT 29864</strain>
    </source>
</reference>
<accession>A0A9X0B7F4</accession>
<sequence length="627" mass="69701">MSSAPKLRLTVRVFPREEPGLSGLNLGGTHENQNQSEPAKPRQFLLIIKDPEKLSLGNLANQIKDQWRELWPSEEPLQIKKLLDDAYPDAPFSIHNTVADIWVDNGRHAREGFDQHGTVRVIPTPLSLAPSPTPRFQREGSVFQDVEGEAAREAKRKLLDAAISANDSLIGERETSIRTPSRDKEPDLRERQSKRPRLTEQNDAPSPSPAGSQRETTSGPLFYNDRRAPSFALPRGHRSHPPSNSKSSPEKGLGLGVTASPVKAKTAHTKGPSSMPPPPLPRYSLRGASNSSPLESSSQDDSPLENRKSKRLFNSVPREISRDKERRTRANVKASGSSKKSHRASSMSGPTGVSILNKPPNWAKRDKEELEEIRKLRGGSNTNPECFELLRKMEELHEARLKLKSGSHTDAQERKRLLDNTRRALGHRRGLLQKLKATGELYNDNDVQTTTSENFANEGHNRDSDESSEAELPQRRSKRHKAKRQDLSSDTVATRRISSLRAHTQSRRDRLSDVQDVQVVIDDLGSARVSPNKSLDANDVQSNVADPEDDGMEDCSALREHKDEDDDIMTDSDGGDIEFEEEGLEVEQTSPIHNPSFSQGPSPRKTLALGAEPEDEENGFQGVFTSK</sequence>
<feature type="compositionally biased region" description="Low complexity" evidence="1">
    <location>
        <begin position="333"/>
        <end position="349"/>
    </location>
</feature>
<evidence type="ECO:0000313" key="3">
    <source>
        <dbReference type="Proteomes" id="UP001147782"/>
    </source>
</evidence>
<organism evidence="2 3">
    <name type="scientific">Penicillium cataractarum</name>
    <dbReference type="NCBI Taxonomy" id="2100454"/>
    <lineage>
        <taxon>Eukaryota</taxon>
        <taxon>Fungi</taxon>
        <taxon>Dikarya</taxon>
        <taxon>Ascomycota</taxon>
        <taxon>Pezizomycotina</taxon>
        <taxon>Eurotiomycetes</taxon>
        <taxon>Eurotiomycetidae</taxon>
        <taxon>Eurotiales</taxon>
        <taxon>Aspergillaceae</taxon>
        <taxon>Penicillium</taxon>
    </lineage>
</organism>
<feature type="region of interest" description="Disordered" evidence="1">
    <location>
        <begin position="528"/>
        <end position="627"/>
    </location>
</feature>
<dbReference type="RefSeq" id="XP_056561707.1">
    <property type="nucleotide sequence ID" value="XM_056694978.1"/>
</dbReference>
<protein>
    <recommendedName>
        <fullName evidence="4">Nucleolar protein Dnt1-like N-terminal domain-containing protein</fullName>
    </recommendedName>
</protein>
<comment type="caution">
    <text evidence="2">The sequence shown here is derived from an EMBL/GenBank/DDBJ whole genome shotgun (WGS) entry which is preliminary data.</text>
</comment>
<dbReference type="Proteomes" id="UP001147782">
    <property type="component" value="Unassembled WGS sequence"/>
</dbReference>
<feature type="region of interest" description="Disordered" evidence="1">
    <location>
        <begin position="18"/>
        <end position="39"/>
    </location>
</feature>
<feature type="compositionally biased region" description="Basic and acidic residues" evidence="1">
    <location>
        <begin position="319"/>
        <end position="328"/>
    </location>
</feature>
<feature type="compositionally biased region" description="Low complexity" evidence="1">
    <location>
        <begin position="289"/>
        <end position="301"/>
    </location>
</feature>
<gene>
    <name evidence="2" type="ORF">N7496_002047</name>
</gene>
<dbReference type="EMBL" id="JAPZBS010000001">
    <property type="protein sequence ID" value="KAJ5390979.1"/>
    <property type="molecule type" value="Genomic_DNA"/>
</dbReference>
<evidence type="ECO:0000256" key="1">
    <source>
        <dbReference type="SAM" id="MobiDB-lite"/>
    </source>
</evidence>
<feature type="region of interest" description="Disordered" evidence="1">
    <location>
        <begin position="170"/>
        <end position="363"/>
    </location>
</feature>
<feature type="compositionally biased region" description="Basic and acidic residues" evidence="1">
    <location>
        <begin position="170"/>
        <end position="200"/>
    </location>
</feature>
<feature type="compositionally biased region" description="Polar residues" evidence="1">
    <location>
        <begin position="587"/>
        <end position="601"/>
    </location>
</feature>
<dbReference type="GeneID" id="81434155"/>
<keyword evidence="3" id="KW-1185">Reference proteome</keyword>
<proteinExistence type="predicted"/>
<reference evidence="2" key="1">
    <citation type="submission" date="2022-11" db="EMBL/GenBank/DDBJ databases">
        <authorList>
            <person name="Petersen C."/>
        </authorList>
    </citation>
    <scope>NUCLEOTIDE SEQUENCE</scope>
    <source>
        <strain evidence="2">IBT 29864</strain>
    </source>
</reference>
<feature type="compositionally biased region" description="Polar residues" evidence="1">
    <location>
        <begin position="201"/>
        <end position="219"/>
    </location>
</feature>
<feature type="compositionally biased region" description="Acidic residues" evidence="1">
    <location>
        <begin position="563"/>
        <end position="585"/>
    </location>
</feature>
<feature type="region of interest" description="Disordered" evidence="1">
    <location>
        <begin position="451"/>
        <end position="513"/>
    </location>
</feature>
<name>A0A9X0B7F4_9EURO</name>
<dbReference type="AlphaFoldDB" id="A0A9X0B7F4"/>
<evidence type="ECO:0000313" key="2">
    <source>
        <dbReference type="EMBL" id="KAJ5390979.1"/>
    </source>
</evidence>
<feature type="compositionally biased region" description="Polar residues" evidence="1">
    <location>
        <begin position="529"/>
        <end position="544"/>
    </location>
</feature>
<evidence type="ECO:0008006" key="4">
    <source>
        <dbReference type="Google" id="ProtNLM"/>
    </source>
</evidence>